<comment type="caution">
    <text evidence="2">The sequence shown here is derived from an EMBL/GenBank/DDBJ whole genome shotgun (WGS) entry which is preliminary data.</text>
</comment>
<evidence type="ECO:0000313" key="3">
    <source>
        <dbReference type="Proteomes" id="UP001372338"/>
    </source>
</evidence>
<accession>A0AAN9HRA2</accession>
<reference evidence="2 3" key="1">
    <citation type="submission" date="2024-01" db="EMBL/GenBank/DDBJ databases">
        <title>The genomes of 5 underutilized Papilionoideae crops provide insights into root nodulation and disease resistanc.</title>
        <authorList>
            <person name="Yuan L."/>
        </authorList>
    </citation>
    <scope>NUCLEOTIDE SEQUENCE [LARGE SCALE GENOMIC DNA]</scope>
    <source>
        <strain evidence="2">ZHUSHIDOU_FW_LH</strain>
        <tissue evidence="2">Leaf</tissue>
    </source>
</reference>
<evidence type="ECO:0000259" key="1">
    <source>
        <dbReference type="Pfam" id="PF24818"/>
    </source>
</evidence>
<keyword evidence="3" id="KW-1185">Reference proteome</keyword>
<name>A0AAN9HRA2_CROPI</name>
<dbReference type="PANTHER" id="PTHR33494:SF1">
    <property type="entry name" value="C2H2-TYPE DOMAIN-CONTAINING PROTEIN-RELATED"/>
    <property type="match status" value="1"/>
</dbReference>
<dbReference type="PANTHER" id="PTHR33494">
    <property type="entry name" value="OS02G0793800 PROTEIN"/>
    <property type="match status" value="1"/>
</dbReference>
<dbReference type="Pfam" id="PF24818">
    <property type="entry name" value="PH_TRF2_HOY1"/>
    <property type="match status" value="1"/>
</dbReference>
<dbReference type="EMBL" id="JAYWIO010000007">
    <property type="protein sequence ID" value="KAK7251391.1"/>
    <property type="molecule type" value="Genomic_DNA"/>
</dbReference>
<dbReference type="InterPro" id="IPR057939">
    <property type="entry name" value="TRF2_HOY1_PH"/>
</dbReference>
<proteinExistence type="predicted"/>
<dbReference type="InterPro" id="IPR013783">
    <property type="entry name" value="Ig-like_fold"/>
</dbReference>
<gene>
    <name evidence="2" type="ORF">RIF29_34542</name>
</gene>
<organism evidence="2 3">
    <name type="scientific">Crotalaria pallida</name>
    <name type="common">Smooth rattlebox</name>
    <name type="synonym">Crotalaria striata</name>
    <dbReference type="NCBI Taxonomy" id="3830"/>
    <lineage>
        <taxon>Eukaryota</taxon>
        <taxon>Viridiplantae</taxon>
        <taxon>Streptophyta</taxon>
        <taxon>Embryophyta</taxon>
        <taxon>Tracheophyta</taxon>
        <taxon>Spermatophyta</taxon>
        <taxon>Magnoliopsida</taxon>
        <taxon>eudicotyledons</taxon>
        <taxon>Gunneridae</taxon>
        <taxon>Pentapetalae</taxon>
        <taxon>rosids</taxon>
        <taxon>fabids</taxon>
        <taxon>Fabales</taxon>
        <taxon>Fabaceae</taxon>
        <taxon>Papilionoideae</taxon>
        <taxon>50 kb inversion clade</taxon>
        <taxon>genistoids sensu lato</taxon>
        <taxon>core genistoids</taxon>
        <taxon>Crotalarieae</taxon>
        <taxon>Crotalaria</taxon>
    </lineage>
</organism>
<protein>
    <recommendedName>
        <fullName evidence="1">TRF2/HOY1 PH-like domain-containing protein</fullName>
    </recommendedName>
</protein>
<dbReference type="InterPro" id="IPR014756">
    <property type="entry name" value="Ig_E-set"/>
</dbReference>
<dbReference type="Gene3D" id="2.60.40.10">
    <property type="entry name" value="Immunoglobulins"/>
    <property type="match status" value="1"/>
</dbReference>
<dbReference type="Proteomes" id="UP001372338">
    <property type="component" value="Unassembled WGS sequence"/>
</dbReference>
<feature type="domain" description="TRF2/HOY1 PH-like" evidence="1">
    <location>
        <begin position="121"/>
        <end position="180"/>
    </location>
</feature>
<sequence length="267" mass="30659">MVYLVWFHGQLQAVDAYIYKDPSIDDPIEIVCLEEEHGVWRTKGPKSWEGCYYVYEVTVYHPSTLRFEKCYANDPYARGCALIMSLHIKFAHDVRRTFLLNLDSDQLKPNGWDNMANETPYKFRYEGDLVAECYFPKHKLVWEVLDGCLKNKIEIPWSDIMALKANYPEDAPGTLEVVLNLYSGLGTLPLTLPYSSFPSNSGLSHNYITNARNNRKLKFSVCDDAEIAKVNVKITITELVADVLFVPAAMLCYCCNRGHDIHKQDRK</sequence>
<evidence type="ECO:0000313" key="2">
    <source>
        <dbReference type="EMBL" id="KAK7251391.1"/>
    </source>
</evidence>
<dbReference type="AlphaFoldDB" id="A0AAN9HRA2"/>
<dbReference type="SUPFAM" id="SSF81296">
    <property type="entry name" value="E set domains"/>
    <property type="match status" value="1"/>
</dbReference>